<accession>A0ABS6RV16</accession>
<dbReference type="CDD" id="cd00293">
    <property type="entry name" value="USP-like"/>
    <property type="match status" value="2"/>
</dbReference>
<protein>
    <submittedName>
        <fullName evidence="3">Universal stress protein</fullName>
    </submittedName>
</protein>
<dbReference type="PANTHER" id="PTHR46268:SF6">
    <property type="entry name" value="UNIVERSAL STRESS PROTEIN UP12"/>
    <property type="match status" value="1"/>
</dbReference>
<dbReference type="PANTHER" id="PTHR46268">
    <property type="entry name" value="STRESS RESPONSE PROTEIN NHAX"/>
    <property type="match status" value="1"/>
</dbReference>
<keyword evidence="4" id="KW-1185">Reference proteome</keyword>
<dbReference type="Gene3D" id="3.40.50.620">
    <property type="entry name" value="HUPs"/>
    <property type="match status" value="2"/>
</dbReference>
<dbReference type="EMBL" id="JABXWD010000026">
    <property type="protein sequence ID" value="MBV6340474.1"/>
    <property type="molecule type" value="Genomic_DNA"/>
</dbReference>
<comment type="similarity">
    <text evidence="1">Belongs to the universal stress protein A family.</text>
</comment>
<evidence type="ECO:0000256" key="1">
    <source>
        <dbReference type="ARBA" id="ARBA00008791"/>
    </source>
</evidence>
<comment type="caution">
    <text evidence="3">The sequence shown here is derived from an EMBL/GenBank/DDBJ whole genome shotgun (WGS) entry which is preliminary data.</text>
</comment>
<feature type="domain" description="UspA" evidence="2">
    <location>
        <begin position="1"/>
        <end position="161"/>
    </location>
</feature>
<evidence type="ECO:0000313" key="3">
    <source>
        <dbReference type="EMBL" id="MBV6340474.1"/>
    </source>
</evidence>
<evidence type="ECO:0000259" key="2">
    <source>
        <dbReference type="Pfam" id="PF00582"/>
    </source>
</evidence>
<organism evidence="3 4">
    <name type="scientific">Candidatus Magnetobacterium casense</name>
    <dbReference type="NCBI Taxonomy" id="1455061"/>
    <lineage>
        <taxon>Bacteria</taxon>
        <taxon>Pseudomonadati</taxon>
        <taxon>Nitrospirota</taxon>
        <taxon>Thermodesulfovibrionia</taxon>
        <taxon>Thermodesulfovibrionales</taxon>
        <taxon>Candidatus Magnetobacteriaceae</taxon>
        <taxon>Candidatus Magnetobacterium</taxon>
    </lineage>
</organism>
<dbReference type="InterPro" id="IPR006015">
    <property type="entry name" value="Universal_stress_UspA"/>
</dbReference>
<dbReference type="PRINTS" id="PR01438">
    <property type="entry name" value="UNVRSLSTRESS"/>
</dbReference>
<dbReference type="InterPro" id="IPR006016">
    <property type="entry name" value="UspA"/>
</dbReference>
<dbReference type="RefSeq" id="WP_218251095.1">
    <property type="nucleotide sequence ID" value="NZ_JABXWD010000026.1"/>
</dbReference>
<evidence type="ECO:0000313" key="4">
    <source>
        <dbReference type="Proteomes" id="UP001196980"/>
    </source>
</evidence>
<dbReference type="SUPFAM" id="SSF52402">
    <property type="entry name" value="Adenine nucleotide alpha hydrolases-like"/>
    <property type="match status" value="2"/>
</dbReference>
<sequence>MMQKIILCHDNSELSGACEEVTLQLARSFGCDVVGIHGFNSVMHDGAFRIMEPTLPQEYQKEEILQHQRAVHATLIKVGMEKISLSYLRPLEDDFKQAGVPFRPKVFEGKNFIAINEMIQQEGDGLIVIGAGGFNALQRGFVGSVCMRVLRSNDRDILVVKRPTQLKEPNIVVCLDGSACAINALKAAKAFAEKYSGNLHLVYAFDSSLHKDLFNRLKDSVINAEGFSFNSQQQEKIHDEFIDKGLERVGYMILDKAERDVFSGNSLSARFSEGWGLVPEDVQVAGVRVIKKVFAGYIYKSICDYAAEVNADMIFIGRTGRHYAEGVDLGSVTENVLRYAPCSVFITQKEQNKGWQI</sequence>
<reference evidence="3 4" key="1">
    <citation type="journal article" date="2020" name="J Geophys Res Biogeosci">
        <title>Magnetotaxis as an Adaptation to Enable Bacterial Shuttling of Microbial Sulfur and Sulfur Cycling Across Aquatic Oxic#Anoxic Interfaces.</title>
        <authorList>
            <person name="Li J."/>
            <person name="Liu P."/>
            <person name="Wang J."/>
            <person name="Roberts A.P."/>
            <person name="Pan Y."/>
        </authorList>
    </citation>
    <scope>NUCLEOTIDE SEQUENCE [LARGE SCALE GENOMIC DNA]</scope>
    <source>
        <strain evidence="3 4">MYR-1_YQ</strain>
    </source>
</reference>
<dbReference type="Pfam" id="PF00582">
    <property type="entry name" value="Usp"/>
    <property type="match status" value="2"/>
</dbReference>
<name>A0ABS6RV16_9BACT</name>
<feature type="domain" description="UspA" evidence="2">
    <location>
        <begin position="170"/>
        <end position="346"/>
    </location>
</feature>
<gene>
    <name evidence="3" type="ORF">HWQ67_02635</name>
</gene>
<dbReference type="InterPro" id="IPR014729">
    <property type="entry name" value="Rossmann-like_a/b/a_fold"/>
</dbReference>
<dbReference type="Proteomes" id="UP001196980">
    <property type="component" value="Unassembled WGS sequence"/>
</dbReference>
<proteinExistence type="inferred from homology"/>